<dbReference type="HAMAP" id="MF_00150">
    <property type="entry name" value="ArgC_type1"/>
    <property type="match status" value="1"/>
</dbReference>
<keyword evidence="11" id="KW-1185">Reference proteome</keyword>
<dbReference type="GO" id="GO:0070401">
    <property type="term" value="F:NADP+ binding"/>
    <property type="evidence" value="ECO:0007669"/>
    <property type="project" value="InterPro"/>
</dbReference>
<dbReference type="PANTHER" id="PTHR32338:SF10">
    <property type="entry name" value="N-ACETYL-GAMMA-GLUTAMYL-PHOSPHATE REDUCTASE, CHLOROPLASTIC-RELATED"/>
    <property type="match status" value="1"/>
</dbReference>
<evidence type="ECO:0000256" key="3">
    <source>
        <dbReference type="ARBA" id="ARBA00022605"/>
    </source>
</evidence>
<dbReference type="InterPro" id="IPR023013">
    <property type="entry name" value="AGPR_AS"/>
</dbReference>
<evidence type="ECO:0000259" key="9">
    <source>
        <dbReference type="SMART" id="SM00859"/>
    </source>
</evidence>
<comment type="catalytic activity">
    <reaction evidence="6 7">
        <text>N-acetyl-L-glutamate 5-semialdehyde + phosphate + NADP(+) = N-acetyl-L-glutamyl 5-phosphate + NADPH + H(+)</text>
        <dbReference type="Rhea" id="RHEA:21588"/>
        <dbReference type="ChEBI" id="CHEBI:15378"/>
        <dbReference type="ChEBI" id="CHEBI:29123"/>
        <dbReference type="ChEBI" id="CHEBI:43474"/>
        <dbReference type="ChEBI" id="CHEBI:57783"/>
        <dbReference type="ChEBI" id="CHEBI:57936"/>
        <dbReference type="ChEBI" id="CHEBI:58349"/>
        <dbReference type="EC" id="1.2.1.38"/>
    </reaction>
</comment>
<evidence type="ECO:0000256" key="7">
    <source>
        <dbReference type="HAMAP-Rule" id="MF_00150"/>
    </source>
</evidence>
<dbReference type="InterPro" id="IPR058924">
    <property type="entry name" value="AGPR_dimerisation_dom"/>
</dbReference>
<dbReference type="PROSITE" id="PS01224">
    <property type="entry name" value="ARGC"/>
    <property type="match status" value="1"/>
</dbReference>
<dbReference type="CDD" id="cd23934">
    <property type="entry name" value="AGPR_1_C"/>
    <property type="match status" value="1"/>
</dbReference>
<dbReference type="RefSeq" id="WP_004589834.1">
    <property type="nucleotide sequence ID" value="NZ_APMM01000004.1"/>
</dbReference>
<dbReference type="NCBIfam" id="TIGR01850">
    <property type="entry name" value="argC"/>
    <property type="match status" value="1"/>
</dbReference>
<protein>
    <recommendedName>
        <fullName evidence="7">N-acetyl-gamma-glutamyl-phosphate reductase</fullName>
        <shortName evidence="7">AGPR</shortName>
        <ecNumber evidence="7">1.2.1.38</ecNumber>
    </recommendedName>
    <alternativeName>
        <fullName evidence="7">N-acetyl-glutamate semialdehyde dehydrogenase</fullName>
        <shortName evidence="7">NAGSA dehydrogenase</shortName>
    </alternativeName>
</protein>
<dbReference type="FunFam" id="3.30.360.10:FF:000014">
    <property type="entry name" value="N-acetyl-gamma-glutamyl-phosphate reductase"/>
    <property type="match status" value="1"/>
</dbReference>
<dbReference type="GO" id="GO:0051287">
    <property type="term" value="F:NAD binding"/>
    <property type="evidence" value="ECO:0007669"/>
    <property type="project" value="InterPro"/>
</dbReference>
<accession>N6UWM2</accession>
<comment type="function">
    <text evidence="7">Catalyzes the NADPH-dependent reduction of N-acetyl-5-glutamyl phosphate to yield N-acetyl-L-glutamate 5-semialdehyde.</text>
</comment>
<dbReference type="SUPFAM" id="SSF55347">
    <property type="entry name" value="Glyceraldehyde-3-phosphate dehydrogenase-like, C-terminal domain"/>
    <property type="match status" value="1"/>
</dbReference>
<proteinExistence type="inferred from homology"/>
<dbReference type="GO" id="GO:0005737">
    <property type="term" value="C:cytoplasm"/>
    <property type="evidence" value="ECO:0007669"/>
    <property type="project" value="UniProtKB-SubCell"/>
</dbReference>
<dbReference type="Proteomes" id="UP000053695">
    <property type="component" value="Unassembled WGS sequence"/>
</dbReference>
<dbReference type="OrthoDB" id="372053at2157"/>
<evidence type="ECO:0000256" key="8">
    <source>
        <dbReference type="PROSITE-ProRule" id="PRU10010"/>
    </source>
</evidence>
<dbReference type="GO" id="GO:0006526">
    <property type="term" value="P:L-arginine biosynthetic process"/>
    <property type="evidence" value="ECO:0007669"/>
    <property type="project" value="UniProtKB-UniRule"/>
</dbReference>
<dbReference type="SUPFAM" id="SSF51735">
    <property type="entry name" value="NAD(P)-binding Rossmann-fold domains"/>
    <property type="match status" value="1"/>
</dbReference>
<dbReference type="InterPro" id="IPR050085">
    <property type="entry name" value="AGPR"/>
</dbReference>
<dbReference type="GO" id="GO:0003942">
    <property type="term" value="F:N-acetyl-gamma-glutamyl-phosphate reductase activity"/>
    <property type="evidence" value="ECO:0007669"/>
    <property type="project" value="UniProtKB-UniRule"/>
</dbReference>
<dbReference type="InterPro" id="IPR036291">
    <property type="entry name" value="NAD(P)-bd_dom_sf"/>
</dbReference>
<keyword evidence="4 7" id="KW-0521">NADP</keyword>
<comment type="caution">
    <text evidence="10">The sequence shown here is derived from an EMBL/GenBank/DDBJ whole genome shotgun (WGS) entry which is preliminary data.</text>
</comment>
<keyword evidence="2 7" id="KW-0055">Arginine biosynthesis</keyword>
<dbReference type="InterPro" id="IPR000706">
    <property type="entry name" value="AGPR_type-1"/>
</dbReference>
<feature type="active site" evidence="7 8">
    <location>
        <position position="143"/>
    </location>
</feature>
<comment type="similarity">
    <text evidence="7">Belongs to the NAGSA dehydrogenase family. Type 1 subfamily.</text>
</comment>
<dbReference type="Gene3D" id="3.30.360.10">
    <property type="entry name" value="Dihydrodipicolinate Reductase, domain 2"/>
    <property type="match status" value="1"/>
</dbReference>
<organism evidence="10 11">
    <name type="scientific">Methanocaldococcus villosus KIN24-T80</name>
    <dbReference type="NCBI Taxonomy" id="1069083"/>
    <lineage>
        <taxon>Archaea</taxon>
        <taxon>Methanobacteriati</taxon>
        <taxon>Methanobacteriota</taxon>
        <taxon>Methanomada group</taxon>
        <taxon>Methanococci</taxon>
        <taxon>Methanococcales</taxon>
        <taxon>Methanocaldococcaceae</taxon>
        <taxon>Methanocaldococcus</taxon>
    </lineage>
</organism>
<sequence>MDVAIVGASGYTGGELLRLLAFHKEANVVSITSRRFKGEKVYKVHPHLRKFYDLTFTEDVKDADVVFTALPHGTSMKVVPEFLERGMRVIDLSGDYRFEDLSIYEKYYKIKHTGLPNVKIVYGLTEIYREEIKKAQLISNPGCFPTGAILALYPLVKEGIIEENIIIDAKTGITGAGANPSERTHFPFVNEDIIAYNITTHRHKPEIEKELRKVNNKIKVSFVPHLSPINRGILTTIHGFLKEKIDNEELIEIYKKFYKNDIFIRIYKDIPKLSYVRGSNFCDIGGFGIDGKNLIVISAIDNLIKGASGQAIQNMNVMFGIDESEGLMNVPINP</sequence>
<keyword evidence="5 7" id="KW-0560">Oxidoreductase</keyword>
<dbReference type="PATRIC" id="fig|1069083.5.peg.162"/>
<comment type="subcellular location">
    <subcellularLocation>
        <location evidence="7">Cytoplasm</location>
    </subcellularLocation>
</comment>
<evidence type="ECO:0000256" key="1">
    <source>
        <dbReference type="ARBA" id="ARBA00004862"/>
    </source>
</evidence>
<evidence type="ECO:0000256" key="4">
    <source>
        <dbReference type="ARBA" id="ARBA00022857"/>
    </source>
</evidence>
<name>N6UWM2_9EURY</name>
<dbReference type="Gene3D" id="3.40.50.720">
    <property type="entry name" value="NAD(P)-binding Rossmann-like Domain"/>
    <property type="match status" value="1"/>
</dbReference>
<evidence type="ECO:0000256" key="2">
    <source>
        <dbReference type="ARBA" id="ARBA00022571"/>
    </source>
</evidence>
<dbReference type="PANTHER" id="PTHR32338">
    <property type="entry name" value="N-ACETYL-GAMMA-GLUTAMYL-PHOSPHATE REDUCTASE, CHLOROPLASTIC-RELATED-RELATED"/>
    <property type="match status" value="1"/>
</dbReference>
<dbReference type="CDD" id="cd17895">
    <property type="entry name" value="AGPR_1_N"/>
    <property type="match status" value="1"/>
</dbReference>
<dbReference type="STRING" id="1069083.GCA_000371805_00871"/>
<feature type="domain" description="Semialdehyde dehydrogenase NAD-binding" evidence="9">
    <location>
        <begin position="2"/>
        <end position="135"/>
    </location>
</feature>
<keyword evidence="7" id="KW-0963">Cytoplasm</keyword>
<evidence type="ECO:0000313" key="10">
    <source>
        <dbReference type="EMBL" id="ENN96734.1"/>
    </source>
</evidence>
<dbReference type="Pfam" id="PF01118">
    <property type="entry name" value="Semialdhyde_dh"/>
    <property type="match status" value="1"/>
</dbReference>
<gene>
    <name evidence="7 10" type="primary">argC</name>
    <name evidence="10" type="ORF">J422_00821</name>
</gene>
<dbReference type="UniPathway" id="UPA00068">
    <property type="reaction ID" value="UER00108"/>
</dbReference>
<dbReference type="SMART" id="SM00859">
    <property type="entry name" value="Semialdhyde_dh"/>
    <property type="match status" value="1"/>
</dbReference>
<dbReference type="InterPro" id="IPR000534">
    <property type="entry name" value="Semialdehyde_DH_NAD-bd"/>
</dbReference>
<dbReference type="Pfam" id="PF22698">
    <property type="entry name" value="Semialdhyde_dhC_1"/>
    <property type="match status" value="1"/>
</dbReference>
<reference evidence="10 11" key="1">
    <citation type="journal article" date="2013" name="Genome Announc.">
        <title>Draft Genome Sequence of a Highly Flagellated, Fast-Swimming Archaeon, Methanocaldococcus villosus Strain KIN24-T80 (DSM 22612).</title>
        <authorList>
            <person name="Thennarasu S."/>
            <person name="Polireddy D."/>
            <person name="Antony A."/>
            <person name="Yada M.R."/>
            <person name="Algarawi S."/>
            <person name="Sivakumar N."/>
        </authorList>
    </citation>
    <scope>NUCLEOTIDE SEQUENCE [LARGE SCALE GENOMIC DNA]</scope>
    <source>
        <strain evidence="10 11">KIN24-T80</strain>
    </source>
</reference>
<comment type="pathway">
    <text evidence="1 7">Amino-acid biosynthesis; L-arginine biosynthesis; N(2)-acetyl-L-ornithine from L-glutamate: step 3/4.</text>
</comment>
<evidence type="ECO:0000313" key="11">
    <source>
        <dbReference type="Proteomes" id="UP000053695"/>
    </source>
</evidence>
<keyword evidence="3 7" id="KW-0028">Amino-acid biosynthesis</keyword>
<dbReference type="EC" id="1.2.1.38" evidence="7"/>
<dbReference type="AlphaFoldDB" id="N6UWM2"/>
<evidence type="ECO:0000256" key="5">
    <source>
        <dbReference type="ARBA" id="ARBA00023002"/>
    </source>
</evidence>
<dbReference type="EMBL" id="APMM01000004">
    <property type="protein sequence ID" value="ENN96734.1"/>
    <property type="molecule type" value="Genomic_DNA"/>
</dbReference>
<evidence type="ECO:0000256" key="6">
    <source>
        <dbReference type="ARBA" id="ARBA00050557"/>
    </source>
</evidence>